<evidence type="ECO:0000313" key="3">
    <source>
        <dbReference type="Proteomes" id="UP000440578"/>
    </source>
</evidence>
<comment type="caution">
    <text evidence="2">The sequence shown here is derived from an EMBL/GenBank/DDBJ whole genome shotgun (WGS) entry which is preliminary data.</text>
</comment>
<dbReference type="AlphaFoldDB" id="A0A6A4WJE5"/>
<protein>
    <submittedName>
        <fullName evidence="2">Uncharacterized protein</fullName>
    </submittedName>
</protein>
<sequence>MVPARARFLPHERHIATGPPTARDPGTTSLSPCDPRQTSATPAARLANMSGKNNFGNGFGKFDMDKKAAMLASAWQVTQDQQRRRREEQQALDGAVWMSFDRLLGAPGLDSYVELSFPAAVRDGPPRAYPGTTRAVQGVQYRV</sequence>
<dbReference type="EMBL" id="VIIS01000562">
    <property type="protein sequence ID" value="KAF0307547.1"/>
    <property type="molecule type" value="Genomic_DNA"/>
</dbReference>
<gene>
    <name evidence="2" type="ORF">FJT64_021139</name>
</gene>
<feature type="compositionally biased region" description="Polar residues" evidence="1">
    <location>
        <begin position="26"/>
        <end position="41"/>
    </location>
</feature>
<proteinExistence type="predicted"/>
<evidence type="ECO:0000256" key="1">
    <source>
        <dbReference type="SAM" id="MobiDB-lite"/>
    </source>
</evidence>
<accession>A0A6A4WJE5</accession>
<name>A0A6A4WJE5_AMPAM</name>
<reference evidence="2 3" key="1">
    <citation type="submission" date="2019-07" db="EMBL/GenBank/DDBJ databases">
        <title>Draft genome assembly of a fouling barnacle, Amphibalanus amphitrite (Darwin, 1854): The first reference genome for Thecostraca.</title>
        <authorList>
            <person name="Kim W."/>
        </authorList>
    </citation>
    <scope>NUCLEOTIDE SEQUENCE [LARGE SCALE GENOMIC DNA]</scope>
    <source>
        <strain evidence="2">SNU_AA5</strain>
        <tissue evidence="2">Soma without cirri and trophi</tissue>
    </source>
</reference>
<keyword evidence="3" id="KW-1185">Reference proteome</keyword>
<dbReference type="Proteomes" id="UP000440578">
    <property type="component" value="Unassembled WGS sequence"/>
</dbReference>
<feature type="region of interest" description="Disordered" evidence="1">
    <location>
        <begin position="1"/>
        <end position="41"/>
    </location>
</feature>
<evidence type="ECO:0000313" key="2">
    <source>
        <dbReference type="EMBL" id="KAF0307547.1"/>
    </source>
</evidence>
<organism evidence="2 3">
    <name type="scientific">Amphibalanus amphitrite</name>
    <name type="common">Striped barnacle</name>
    <name type="synonym">Balanus amphitrite</name>
    <dbReference type="NCBI Taxonomy" id="1232801"/>
    <lineage>
        <taxon>Eukaryota</taxon>
        <taxon>Metazoa</taxon>
        <taxon>Ecdysozoa</taxon>
        <taxon>Arthropoda</taxon>
        <taxon>Crustacea</taxon>
        <taxon>Multicrustacea</taxon>
        <taxon>Cirripedia</taxon>
        <taxon>Thoracica</taxon>
        <taxon>Thoracicalcarea</taxon>
        <taxon>Balanomorpha</taxon>
        <taxon>Balanoidea</taxon>
        <taxon>Balanidae</taxon>
        <taxon>Amphibalaninae</taxon>
        <taxon>Amphibalanus</taxon>
    </lineage>
</organism>